<name>A0AAU7CGM9_9BACT</name>
<reference evidence="2" key="1">
    <citation type="submission" date="2024-05" db="EMBL/GenBank/DDBJ databases">
        <title>Planctomycetes of the genus Singulisphaera possess chitinolytic capabilities.</title>
        <authorList>
            <person name="Ivanova A."/>
        </authorList>
    </citation>
    <scope>NUCLEOTIDE SEQUENCE</scope>
    <source>
        <strain evidence="2">Ch08T</strain>
    </source>
</reference>
<evidence type="ECO:0000313" key="2">
    <source>
        <dbReference type="EMBL" id="XBH04401.1"/>
    </source>
</evidence>
<evidence type="ECO:0008006" key="3">
    <source>
        <dbReference type="Google" id="ProtNLM"/>
    </source>
</evidence>
<dbReference type="EMBL" id="CP155447">
    <property type="protein sequence ID" value="XBH04401.1"/>
    <property type="molecule type" value="Genomic_DNA"/>
</dbReference>
<dbReference type="AlphaFoldDB" id="A0AAU7CGM9"/>
<sequence>MPILLPDIPESERTPLVQQRVDIIALQQERIQQLQDEIARLKARPRIAPSTLESPSRPPRDPNARRPGTAKRSKTAQLTITEDILVPLDDRPEAAVFNGYEDLTGCGGRSGIFTRN</sequence>
<proteinExistence type="predicted"/>
<evidence type="ECO:0000256" key="1">
    <source>
        <dbReference type="SAM" id="MobiDB-lite"/>
    </source>
</evidence>
<gene>
    <name evidence="2" type="ORF">V5E97_39835</name>
</gene>
<dbReference type="RefSeq" id="WP_406697159.1">
    <property type="nucleotide sequence ID" value="NZ_CP155447.1"/>
</dbReference>
<protein>
    <recommendedName>
        <fullName evidence="3">Transposase TnpC homeodomain domain-containing protein</fullName>
    </recommendedName>
</protein>
<accession>A0AAU7CGM9</accession>
<feature type="region of interest" description="Disordered" evidence="1">
    <location>
        <begin position="42"/>
        <end position="75"/>
    </location>
</feature>
<organism evidence="2">
    <name type="scientific">Singulisphaera sp. Ch08</name>
    <dbReference type="NCBI Taxonomy" id="3120278"/>
    <lineage>
        <taxon>Bacteria</taxon>
        <taxon>Pseudomonadati</taxon>
        <taxon>Planctomycetota</taxon>
        <taxon>Planctomycetia</taxon>
        <taxon>Isosphaerales</taxon>
        <taxon>Isosphaeraceae</taxon>
        <taxon>Singulisphaera</taxon>
    </lineage>
</organism>